<dbReference type="Gramene" id="TraesLDM3A03G01475160.2">
    <property type="protein sequence ID" value="TraesLDM3A03G01475160.2"/>
    <property type="gene ID" value="TraesLDM3A03G01475160"/>
</dbReference>
<dbReference type="Gramene" id="TraesNORUn03G04593110.1">
    <property type="protein sequence ID" value="TraesNORUn03G04593110.1"/>
    <property type="gene ID" value="TraesNORUn03G04593110"/>
</dbReference>
<dbReference type="EnsemblPlants" id="TraesCS3A02G396100.1">
    <property type="protein sequence ID" value="TraesCS3A02G396100.1"/>
    <property type="gene ID" value="TraesCS3A02G396100"/>
</dbReference>
<dbReference type="RefSeq" id="XP_044337505.1">
    <property type="nucleotide sequence ID" value="XM_044481570.1"/>
</dbReference>
<proteinExistence type="predicted"/>
<dbReference type="Gramene" id="TraesNOR3A03G01495450.1">
    <property type="protein sequence ID" value="TraesNOR3A03G01495450.1"/>
    <property type="gene ID" value="TraesNOR3A03G01495450"/>
</dbReference>
<dbReference type="PANTHER" id="PTHR33509">
    <property type="entry name" value="LATE EMBRYOGENIS ABUNDANT PROTEIN 2-RELATED"/>
    <property type="match status" value="1"/>
</dbReference>
<dbReference type="Gramene" id="TraesLDM3A03G01475160.1">
    <property type="protein sequence ID" value="TraesLDM3A03G01475160.1"/>
    <property type="gene ID" value="TraesLDM3A03G01475160"/>
</dbReference>
<protein>
    <submittedName>
        <fullName evidence="1">Uncharacterized protein</fullName>
    </submittedName>
</protein>
<dbReference type="Gramene" id="TraesSYM3A03G01497380.1">
    <property type="protein sequence ID" value="TraesSYM3A03G01497380.1"/>
    <property type="gene ID" value="TraesSYM3A03G01497380"/>
</dbReference>
<reference evidence="1" key="2">
    <citation type="submission" date="2018-10" db="UniProtKB">
        <authorList>
            <consortium name="EnsemblPlants"/>
        </authorList>
    </citation>
    <scope>IDENTIFICATION</scope>
</reference>
<dbReference type="Gramene" id="TraesCAD_scaffold_053086_01G000100.1">
    <property type="protein sequence ID" value="TraesCAD_scaffold_053086_01G000100.1"/>
    <property type="gene ID" value="TraesCAD_scaffold_053086_01G000100"/>
</dbReference>
<organism evidence="1">
    <name type="scientific">Triticum aestivum</name>
    <name type="common">Wheat</name>
    <dbReference type="NCBI Taxonomy" id="4565"/>
    <lineage>
        <taxon>Eukaryota</taxon>
        <taxon>Viridiplantae</taxon>
        <taxon>Streptophyta</taxon>
        <taxon>Embryophyta</taxon>
        <taxon>Tracheophyta</taxon>
        <taxon>Spermatophyta</taxon>
        <taxon>Magnoliopsida</taxon>
        <taxon>Liliopsida</taxon>
        <taxon>Poales</taxon>
        <taxon>Poaceae</taxon>
        <taxon>BOP clade</taxon>
        <taxon>Pooideae</taxon>
        <taxon>Triticodae</taxon>
        <taxon>Triticeae</taxon>
        <taxon>Triticinae</taxon>
        <taxon>Triticum</taxon>
    </lineage>
</organism>
<dbReference type="Gramene" id="TraesCS3A03G0929100.1">
    <property type="protein sequence ID" value="TraesCS3A03G0929100.1.CDS"/>
    <property type="gene ID" value="TraesCS3A03G0929100"/>
</dbReference>
<dbReference type="Gramene" id="TraesJAG3A03G01483330.1">
    <property type="protein sequence ID" value="TraesJAG3A03G01483330.1"/>
    <property type="gene ID" value="TraesJAG3A03G01483330"/>
</dbReference>
<dbReference type="Gramene" id="TraesMAC3A03G01472760.1">
    <property type="protein sequence ID" value="TraesMAC3A03G01472760.1"/>
    <property type="gene ID" value="TraesMAC3A03G01472760"/>
</dbReference>
<dbReference type="Gramene" id="TraesSTA3A03G01466200.1">
    <property type="protein sequence ID" value="TraesSTA3A03G01466200.1"/>
    <property type="gene ID" value="TraesSTA3A03G01466200"/>
</dbReference>
<evidence type="ECO:0000313" key="1">
    <source>
        <dbReference type="EnsemblPlants" id="TraesCS3A02G396100.1"/>
    </source>
</evidence>
<dbReference type="Gramene" id="TraesRN3A0100947900.1">
    <property type="protein sequence ID" value="TraesRN3A0100947900.1"/>
    <property type="gene ID" value="TraesRN3A0100947900"/>
</dbReference>
<dbReference type="GeneID" id="123058898"/>
<gene>
    <name evidence="1" type="primary">LOC123058898</name>
</gene>
<dbReference type="Gramene" id="TraesCLE_scaffold_015236_01G000100.1">
    <property type="protein sequence ID" value="TraesCLE_scaffold_015236_01G000100.1"/>
    <property type="gene ID" value="TraesCLE_scaffold_015236_01G000100"/>
</dbReference>
<dbReference type="Pfam" id="PF03242">
    <property type="entry name" value="LEA_3a"/>
    <property type="match status" value="1"/>
</dbReference>
<reference evidence="1" key="1">
    <citation type="submission" date="2018-08" db="EMBL/GenBank/DDBJ databases">
        <authorList>
            <person name="Rossello M."/>
        </authorList>
    </citation>
    <scope>NUCLEOTIDE SEQUENCE [LARGE SCALE GENOMIC DNA]</scope>
    <source>
        <strain evidence="1">cv. Chinese Spring</strain>
    </source>
</reference>
<dbReference type="Gramene" id="TraesARI3A03G01496140.1">
    <property type="protein sequence ID" value="TraesARI3A03G01496140.1"/>
    <property type="gene ID" value="TraesARI3A03G01496140"/>
</dbReference>
<keyword evidence="2" id="KW-1185">Reference proteome</keyword>
<dbReference type="GO" id="GO:0006950">
    <property type="term" value="P:response to stress"/>
    <property type="evidence" value="ECO:0000318"/>
    <property type="project" value="GO_Central"/>
</dbReference>
<dbReference type="Gramene" id="TraesJUL3A03G01486970.1">
    <property type="protein sequence ID" value="TraesJUL3A03G01486970.1"/>
    <property type="gene ID" value="TraesJUL3A03G01486970"/>
</dbReference>
<dbReference type="Proteomes" id="UP000019116">
    <property type="component" value="Chromosome 3A"/>
</dbReference>
<name>A0A3B6EM46_WHEAT</name>
<dbReference type="Gramene" id="TraesLAC3A03G01418620.1">
    <property type="protein sequence ID" value="TraesLAC3A03G01418620.1"/>
    <property type="gene ID" value="TraesLAC3A03G01418620"/>
</dbReference>
<evidence type="ECO:0000313" key="2">
    <source>
        <dbReference type="Proteomes" id="UP000019116"/>
    </source>
</evidence>
<dbReference type="Gramene" id="TraesPARA_EIv1.0_0859520.1">
    <property type="protein sequence ID" value="TraesPARA_EIv1.0_0859520.1.CDS"/>
    <property type="gene ID" value="TraesPARA_EIv1.0_0859520"/>
</dbReference>
<dbReference type="AlphaFoldDB" id="A0A3B6EM46"/>
<dbReference type="OMA" id="CYSVAAV"/>
<dbReference type="Gramene" id="TraesCS3A02G396100.1">
    <property type="protein sequence ID" value="TraesCS3A02G396100.1"/>
    <property type="gene ID" value="TraesCS3A02G396100"/>
</dbReference>
<accession>A0A3B6EM46</accession>
<dbReference type="InterPro" id="IPR004926">
    <property type="entry name" value="LEA_3a"/>
</dbReference>
<dbReference type="Gramene" id="TraesROB_scaffold_090484_01G000200.1">
    <property type="protein sequence ID" value="TraesROB_scaffold_090484_01G000200.1"/>
    <property type="gene ID" value="TraesROB_scaffold_090484_01G000200"/>
</dbReference>
<sequence length="91" mass="9305">MERVASRCVSLLAQRRGYSAAVTMVKGAGRSAAATEEKTAVAAKSAMAAKKDVGTGAEKAAWVPDPVTGYYRPSGGGKEVAAADLRAKLCC</sequence>
<dbReference type="PANTHER" id="PTHR33509:SF29">
    <property type="entry name" value="OS01G0314800 PROTEIN"/>
    <property type="match status" value="1"/>
</dbReference>
<dbReference type="Gramene" id="TraesWEE_scaffold_078277_01G000200.1">
    <property type="protein sequence ID" value="TraesWEE_scaffold_078277_01G000200.1"/>
    <property type="gene ID" value="TraesWEE_scaffold_078277_01G000200"/>
</dbReference>
<dbReference type="KEGG" id="taes:123058898"/>